<sequence>MAVNTLIWVYSHIKWLLSKHERHLQKEKSEVLLTPIVKEDFLQFVKLMDVHPQNLINRSGILQKLIQFSKLRVIVTTTAIAEITPEFDSHFAKLGCPITLLHSPDLQSTVLGETIVNKGQQQLAVDLTKLLVLNGLGKDVPVCVKLIQSSSVIVCGMGELPAKRSPVVVYVTSRTTATDVPVNCSILREQIVQLIMCCAMQLMGFL</sequence>
<dbReference type="Proteomes" id="UP000887574">
    <property type="component" value="Unplaced"/>
</dbReference>
<keyword evidence="1" id="KW-1185">Reference proteome</keyword>
<evidence type="ECO:0000313" key="1">
    <source>
        <dbReference type="Proteomes" id="UP000887574"/>
    </source>
</evidence>
<name>A0A915CVR0_9BILA</name>
<accession>A0A915CVR0</accession>
<proteinExistence type="predicted"/>
<protein>
    <submittedName>
        <fullName evidence="2">Uncharacterized protein</fullName>
    </submittedName>
</protein>
<reference evidence="2" key="1">
    <citation type="submission" date="2022-11" db="UniProtKB">
        <authorList>
            <consortium name="WormBaseParasite"/>
        </authorList>
    </citation>
    <scope>IDENTIFICATION</scope>
</reference>
<dbReference type="WBParaSite" id="jg13123">
    <property type="protein sequence ID" value="jg13123"/>
    <property type="gene ID" value="jg13123"/>
</dbReference>
<evidence type="ECO:0000313" key="2">
    <source>
        <dbReference type="WBParaSite" id="jg13123"/>
    </source>
</evidence>
<organism evidence="1 2">
    <name type="scientific">Ditylenchus dipsaci</name>
    <dbReference type="NCBI Taxonomy" id="166011"/>
    <lineage>
        <taxon>Eukaryota</taxon>
        <taxon>Metazoa</taxon>
        <taxon>Ecdysozoa</taxon>
        <taxon>Nematoda</taxon>
        <taxon>Chromadorea</taxon>
        <taxon>Rhabditida</taxon>
        <taxon>Tylenchina</taxon>
        <taxon>Tylenchomorpha</taxon>
        <taxon>Sphaerularioidea</taxon>
        <taxon>Anguinidae</taxon>
        <taxon>Anguininae</taxon>
        <taxon>Ditylenchus</taxon>
    </lineage>
</organism>
<dbReference type="AlphaFoldDB" id="A0A915CVR0"/>